<evidence type="ECO:0000313" key="2">
    <source>
        <dbReference type="EMBL" id="GMK59048.1"/>
    </source>
</evidence>
<dbReference type="PANTHER" id="PTHR13593">
    <property type="match status" value="1"/>
</dbReference>
<dbReference type="SUPFAM" id="SSF51695">
    <property type="entry name" value="PLC-like phosphodiesterases"/>
    <property type="match status" value="1"/>
</dbReference>
<reference evidence="2" key="2">
    <citation type="submission" date="2023-06" db="EMBL/GenBank/DDBJ databases">
        <authorList>
            <person name="Kobayashi Y."/>
            <person name="Kayamori A."/>
            <person name="Aoki K."/>
            <person name="Shiwa Y."/>
            <person name="Fujita N."/>
            <person name="Sugita T."/>
            <person name="Iwasaki W."/>
            <person name="Tanaka N."/>
            <person name="Takashima M."/>
        </authorList>
    </citation>
    <scope>NUCLEOTIDE SEQUENCE</scope>
    <source>
        <strain evidence="2">HIS016</strain>
    </source>
</reference>
<dbReference type="AlphaFoldDB" id="A0AAD3YED8"/>
<dbReference type="GO" id="GO:0006629">
    <property type="term" value="P:lipid metabolic process"/>
    <property type="evidence" value="ECO:0007669"/>
    <property type="project" value="InterPro"/>
</dbReference>
<proteinExistence type="predicted"/>
<accession>A0AAD3YED8</accession>
<dbReference type="InterPro" id="IPR051057">
    <property type="entry name" value="PI-PLC_domain"/>
</dbReference>
<evidence type="ECO:0000259" key="1">
    <source>
        <dbReference type="SMART" id="SM00148"/>
    </source>
</evidence>
<name>A0AAD3YED8_9TREE</name>
<organism evidence="2 3">
    <name type="scientific">Cutaneotrichosporon spelunceum</name>
    <dbReference type="NCBI Taxonomy" id="1672016"/>
    <lineage>
        <taxon>Eukaryota</taxon>
        <taxon>Fungi</taxon>
        <taxon>Dikarya</taxon>
        <taxon>Basidiomycota</taxon>
        <taxon>Agaricomycotina</taxon>
        <taxon>Tremellomycetes</taxon>
        <taxon>Trichosporonales</taxon>
        <taxon>Trichosporonaceae</taxon>
        <taxon>Cutaneotrichosporon</taxon>
    </lineage>
</organism>
<evidence type="ECO:0000313" key="3">
    <source>
        <dbReference type="Proteomes" id="UP001222932"/>
    </source>
</evidence>
<sequence>MPIHVVTYGGIAVHSLTVNGGSHTLNINGNRVTIDAIDSDDVLMNIQRPGATQGNVNVPPLAETDRARGWRRLACAAPGVLAYGVDSDKVVILPRGGVDWMAALPDDRALADVCIPGTHESASLNGGFISECQTVDIKQQLEDGIRFFDIRLKLVDGELKTYHGIQPQYSTLQQQVTWIEDFLRAHPREVVVASIKQENADEEHFPGRVEETLTQSGLWRFDEPLPTLGQCRGRAQFFSRFGKKHNEQFPNGQGIKPLRWPNSVHHGFVEQVHGIDFRVQDWYDTDNIPEKAAACIEHLEPTTAPRGLGSDANHPYSLTFLSAGKLNSPPAYMASGTSAGAVSKTIAVTTSLFSSGKRAGSEGGVNARVGAWLLRNAFEGHRPRATLMMDFYRDTGGPDGGMAELIASLNYINIDE</sequence>
<reference evidence="2" key="1">
    <citation type="journal article" date="2023" name="BMC Genomics">
        <title>Chromosome-level genome assemblies of Cutaneotrichosporon spp. (Trichosporonales, Basidiomycota) reveal imbalanced evolution between nucleotide sequences and chromosome synteny.</title>
        <authorList>
            <person name="Kobayashi Y."/>
            <person name="Kayamori A."/>
            <person name="Aoki K."/>
            <person name="Shiwa Y."/>
            <person name="Matsutani M."/>
            <person name="Fujita N."/>
            <person name="Sugita T."/>
            <person name="Iwasaki W."/>
            <person name="Tanaka N."/>
            <person name="Takashima M."/>
        </authorList>
    </citation>
    <scope>NUCLEOTIDE SEQUENCE</scope>
    <source>
        <strain evidence="2">HIS016</strain>
    </source>
</reference>
<dbReference type="SMART" id="SM00148">
    <property type="entry name" value="PLCXc"/>
    <property type="match status" value="1"/>
</dbReference>
<comment type="caution">
    <text evidence="2">The sequence shown here is derived from an EMBL/GenBank/DDBJ whole genome shotgun (WGS) entry which is preliminary data.</text>
</comment>
<dbReference type="PROSITE" id="PS50007">
    <property type="entry name" value="PIPLC_X_DOMAIN"/>
    <property type="match status" value="1"/>
</dbReference>
<feature type="domain" description="Phosphatidylinositol-specific phospholipase C X" evidence="1">
    <location>
        <begin position="106"/>
        <end position="240"/>
    </location>
</feature>
<dbReference type="GO" id="GO:0008081">
    <property type="term" value="F:phosphoric diester hydrolase activity"/>
    <property type="evidence" value="ECO:0007669"/>
    <property type="project" value="InterPro"/>
</dbReference>
<protein>
    <recommendedName>
        <fullName evidence="1">Phosphatidylinositol-specific phospholipase C X domain-containing protein</fullName>
    </recommendedName>
</protein>
<dbReference type="Gene3D" id="3.20.20.190">
    <property type="entry name" value="Phosphatidylinositol (PI) phosphodiesterase"/>
    <property type="match status" value="1"/>
</dbReference>
<gene>
    <name evidence="2" type="ORF">CspeluHIS016_0700630</name>
</gene>
<dbReference type="PANTHER" id="PTHR13593:SF113">
    <property type="entry name" value="SI:DKEY-266F7.9"/>
    <property type="match status" value="1"/>
</dbReference>
<dbReference type="Proteomes" id="UP001222932">
    <property type="component" value="Unassembled WGS sequence"/>
</dbReference>
<dbReference type="InterPro" id="IPR017946">
    <property type="entry name" value="PLC-like_Pdiesterase_TIM-brl"/>
</dbReference>
<dbReference type="Pfam" id="PF26146">
    <property type="entry name" value="PI-PLC_X"/>
    <property type="match status" value="1"/>
</dbReference>
<dbReference type="InterPro" id="IPR000909">
    <property type="entry name" value="PLipase_C_PInositol-sp_X_dom"/>
</dbReference>
<keyword evidence="3" id="KW-1185">Reference proteome</keyword>
<dbReference type="EMBL" id="BTCM01000007">
    <property type="protein sequence ID" value="GMK59048.1"/>
    <property type="molecule type" value="Genomic_DNA"/>
</dbReference>